<dbReference type="Proteomes" id="UP000199347">
    <property type="component" value="Unassembled WGS sequence"/>
</dbReference>
<keyword evidence="6 8" id="KW-1133">Transmembrane helix</keyword>
<dbReference type="PANTHER" id="PTHR43357">
    <property type="entry name" value="INNER MEMBRANE ABC TRANSPORTER PERMEASE PROTEIN YDCV"/>
    <property type="match status" value="1"/>
</dbReference>
<feature type="transmembrane region" description="Helical" evidence="8">
    <location>
        <begin position="502"/>
        <end position="523"/>
    </location>
</feature>
<keyword evidence="5 8" id="KW-0812">Transmembrane</keyword>
<dbReference type="Pfam" id="PF00528">
    <property type="entry name" value="BPD_transp_1"/>
    <property type="match status" value="2"/>
</dbReference>
<keyword evidence="4" id="KW-0997">Cell inner membrane</keyword>
<dbReference type="CDD" id="cd06261">
    <property type="entry name" value="TM_PBP2"/>
    <property type="match status" value="2"/>
</dbReference>
<keyword evidence="2 8" id="KW-0813">Transport</keyword>
<dbReference type="InterPro" id="IPR035906">
    <property type="entry name" value="MetI-like_sf"/>
</dbReference>
<feature type="transmembrane region" description="Helical" evidence="8">
    <location>
        <begin position="217"/>
        <end position="242"/>
    </location>
</feature>
<feature type="domain" description="ABC transmembrane type-1" evidence="9">
    <location>
        <begin position="383"/>
        <end position="577"/>
    </location>
</feature>
<feature type="transmembrane region" description="Helical" evidence="8">
    <location>
        <begin position="174"/>
        <end position="196"/>
    </location>
</feature>
<feature type="transmembrane region" description="Helical" evidence="8">
    <location>
        <begin position="529"/>
        <end position="550"/>
    </location>
</feature>
<feature type="transmembrane region" description="Helical" evidence="8">
    <location>
        <begin position="382"/>
        <end position="409"/>
    </location>
</feature>
<keyword evidence="7 8" id="KW-0472">Membrane</keyword>
<feature type="transmembrane region" description="Helical" evidence="8">
    <location>
        <begin position="421"/>
        <end position="443"/>
    </location>
</feature>
<feature type="domain" description="ABC transmembrane type-1" evidence="9">
    <location>
        <begin position="89"/>
        <end position="297"/>
    </location>
</feature>
<evidence type="ECO:0000256" key="6">
    <source>
        <dbReference type="ARBA" id="ARBA00022989"/>
    </source>
</evidence>
<keyword evidence="3" id="KW-1003">Cell membrane</keyword>
<comment type="similarity">
    <text evidence="8">Belongs to the binding-protein-dependent transport system permease family.</text>
</comment>
<evidence type="ECO:0000259" key="9">
    <source>
        <dbReference type="PROSITE" id="PS50928"/>
    </source>
</evidence>
<evidence type="ECO:0000256" key="5">
    <source>
        <dbReference type="ARBA" id="ARBA00022692"/>
    </source>
</evidence>
<keyword evidence="11" id="KW-1185">Reference proteome</keyword>
<gene>
    <name evidence="10" type="ORF">SAMN03080610_01025</name>
</gene>
<feature type="transmembrane region" description="Helical" evidence="8">
    <location>
        <begin position="330"/>
        <end position="352"/>
    </location>
</feature>
<evidence type="ECO:0000313" key="11">
    <source>
        <dbReference type="Proteomes" id="UP000199347"/>
    </source>
</evidence>
<name>A0A1G5MUE2_AFIMA</name>
<comment type="subcellular location">
    <subcellularLocation>
        <location evidence="1">Cell inner membrane</location>
        <topology evidence="1">Multi-pass membrane protein</topology>
    </subcellularLocation>
    <subcellularLocation>
        <location evidence="8">Cell membrane</location>
        <topology evidence="8">Multi-pass membrane protein</topology>
    </subcellularLocation>
</comment>
<feature type="transmembrane region" description="Helical" evidence="8">
    <location>
        <begin position="124"/>
        <end position="145"/>
    </location>
</feature>
<dbReference type="EMBL" id="FMVW01000002">
    <property type="protein sequence ID" value="SCZ28703.1"/>
    <property type="molecule type" value="Genomic_DNA"/>
</dbReference>
<feature type="transmembrane region" description="Helical" evidence="8">
    <location>
        <begin position="97"/>
        <end position="117"/>
    </location>
</feature>
<evidence type="ECO:0000313" key="10">
    <source>
        <dbReference type="EMBL" id="SCZ28703.1"/>
    </source>
</evidence>
<sequence>MKTTRPTRRTSLSSSAVDVGAAGAASSRLPLLRFFERHFLLVLVALYLAAFALWPLGQLFAEALAPNKDGVLFGTFLDQWESRSAIRALSHTLEASFLSTLVSVFIGAVAAVLLVLTDMRWKSAIVFMLLLPLLIPSQIMALAWIELTGPTSPILAPLGLAPEPGTTNPLYSKWGIVIVMGVEHAALVFLTVRAALSSLPMDIVEAARLAGARPLRIVMRILMPLAFPSVLSGAALAFVASIGNFGVPALLGIPGRYTMLTTLIYQRLQGFGPQVLGQVAALAVILTLIAAAGLLLRSLVARRFGAAIERSSAPLVPFPLGRARLPVEGVFLAFLAVIAILPLFALVGTSLLPALGVPLSLETLTLENYRFVLFGYEAAQRAFINSFALALSAAMISAAVALPLAYLSVIERRPLARLLDLFADAPYAIPGTVLAIAIIVVFLPPLPGLGVSLYNTGWIILVAYLARFLALVLRPTVAAMESLDPGMDEAARAAGAGMLTRLKAVVAPLLAPTLAAGGLLIFMQAFNELTVSALLWSSGWETLGVMVFFLHREGNTTAAAALATLALVAALGLAGIAALFARRLPSGVVPWRG</sequence>
<dbReference type="GO" id="GO:0005886">
    <property type="term" value="C:plasma membrane"/>
    <property type="evidence" value="ECO:0007669"/>
    <property type="project" value="UniProtKB-SubCell"/>
</dbReference>
<feature type="transmembrane region" description="Helical" evidence="8">
    <location>
        <begin position="38"/>
        <end position="57"/>
    </location>
</feature>
<organism evidence="10 11">
    <name type="scientific">Afifella marina DSM 2698</name>
    <dbReference type="NCBI Taxonomy" id="1120955"/>
    <lineage>
        <taxon>Bacteria</taxon>
        <taxon>Pseudomonadati</taxon>
        <taxon>Pseudomonadota</taxon>
        <taxon>Alphaproteobacteria</taxon>
        <taxon>Hyphomicrobiales</taxon>
        <taxon>Afifellaceae</taxon>
        <taxon>Afifella</taxon>
    </lineage>
</organism>
<evidence type="ECO:0000256" key="1">
    <source>
        <dbReference type="ARBA" id="ARBA00004429"/>
    </source>
</evidence>
<protein>
    <submittedName>
        <fullName evidence="10">Iron(III) transport system permease protein</fullName>
    </submittedName>
</protein>
<evidence type="ECO:0000256" key="7">
    <source>
        <dbReference type="ARBA" id="ARBA00023136"/>
    </source>
</evidence>
<evidence type="ECO:0000256" key="8">
    <source>
        <dbReference type="RuleBase" id="RU363032"/>
    </source>
</evidence>
<reference evidence="10 11" key="1">
    <citation type="submission" date="2016-10" db="EMBL/GenBank/DDBJ databases">
        <authorList>
            <person name="de Groot N.N."/>
        </authorList>
    </citation>
    <scope>NUCLEOTIDE SEQUENCE [LARGE SCALE GENOMIC DNA]</scope>
    <source>
        <strain evidence="10 11">DSM 2698</strain>
    </source>
</reference>
<feature type="transmembrane region" description="Helical" evidence="8">
    <location>
        <begin position="455"/>
        <end position="473"/>
    </location>
</feature>
<dbReference type="Gene3D" id="1.10.3720.10">
    <property type="entry name" value="MetI-like"/>
    <property type="match status" value="2"/>
</dbReference>
<feature type="transmembrane region" description="Helical" evidence="8">
    <location>
        <begin position="557"/>
        <end position="581"/>
    </location>
</feature>
<dbReference type="SUPFAM" id="SSF161098">
    <property type="entry name" value="MetI-like"/>
    <property type="match status" value="2"/>
</dbReference>
<evidence type="ECO:0000256" key="3">
    <source>
        <dbReference type="ARBA" id="ARBA00022475"/>
    </source>
</evidence>
<dbReference type="GO" id="GO:0055085">
    <property type="term" value="P:transmembrane transport"/>
    <property type="evidence" value="ECO:0007669"/>
    <property type="project" value="InterPro"/>
</dbReference>
<proteinExistence type="inferred from homology"/>
<dbReference type="InterPro" id="IPR000515">
    <property type="entry name" value="MetI-like"/>
</dbReference>
<dbReference type="STRING" id="1120955.SAMN03080610_01025"/>
<feature type="transmembrane region" description="Helical" evidence="8">
    <location>
        <begin position="275"/>
        <end position="296"/>
    </location>
</feature>
<dbReference type="PANTHER" id="PTHR43357:SF3">
    <property type="entry name" value="FE(3+)-TRANSPORT SYSTEM PERMEASE PROTEIN FBPB 2"/>
    <property type="match status" value="1"/>
</dbReference>
<dbReference type="AlphaFoldDB" id="A0A1G5MUE2"/>
<evidence type="ECO:0000256" key="2">
    <source>
        <dbReference type="ARBA" id="ARBA00022448"/>
    </source>
</evidence>
<dbReference type="PROSITE" id="PS50928">
    <property type="entry name" value="ABC_TM1"/>
    <property type="match status" value="2"/>
</dbReference>
<accession>A0A1G5MUE2</accession>
<evidence type="ECO:0000256" key="4">
    <source>
        <dbReference type="ARBA" id="ARBA00022519"/>
    </source>
</evidence>